<keyword evidence="2" id="KW-1185">Reference proteome</keyword>
<dbReference type="PANTHER" id="PTHR47396">
    <property type="entry name" value="TYPE I RESTRICTION ENZYME ECOKI R PROTEIN"/>
    <property type="match status" value="1"/>
</dbReference>
<dbReference type="RefSeq" id="WP_188455682.1">
    <property type="nucleotide sequence ID" value="NZ_BMFR01000010.1"/>
</dbReference>
<reference evidence="1" key="2">
    <citation type="submission" date="2020-09" db="EMBL/GenBank/DDBJ databases">
        <authorList>
            <person name="Sun Q."/>
            <person name="Zhou Y."/>
        </authorList>
    </citation>
    <scope>NUCLEOTIDE SEQUENCE</scope>
    <source>
        <strain evidence="1">CGMCC 1.12754</strain>
    </source>
</reference>
<organism evidence="1 2">
    <name type="scientific">Virgibacillus oceani</name>
    <dbReference type="NCBI Taxonomy" id="1479511"/>
    <lineage>
        <taxon>Bacteria</taxon>
        <taxon>Bacillati</taxon>
        <taxon>Bacillota</taxon>
        <taxon>Bacilli</taxon>
        <taxon>Bacillales</taxon>
        <taxon>Bacillaceae</taxon>
        <taxon>Virgibacillus</taxon>
    </lineage>
</organism>
<dbReference type="SUPFAM" id="SSF52540">
    <property type="entry name" value="P-loop containing nucleoside triphosphate hydrolases"/>
    <property type="match status" value="1"/>
</dbReference>
<comment type="caution">
    <text evidence="1">The sequence shown here is derived from an EMBL/GenBank/DDBJ whole genome shotgun (WGS) entry which is preliminary data.</text>
</comment>
<proteinExistence type="predicted"/>
<reference evidence="1" key="1">
    <citation type="journal article" date="2014" name="Int. J. Syst. Evol. Microbiol.">
        <title>Complete genome sequence of Corynebacterium casei LMG S-19264T (=DSM 44701T), isolated from a smear-ripened cheese.</title>
        <authorList>
            <consortium name="US DOE Joint Genome Institute (JGI-PGF)"/>
            <person name="Walter F."/>
            <person name="Albersmeier A."/>
            <person name="Kalinowski J."/>
            <person name="Ruckert C."/>
        </authorList>
    </citation>
    <scope>NUCLEOTIDE SEQUENCE</scope>
    <source>
        <strain evidence="1">CGMCC 1.12754</strain>
    </source>
</reference>
<dbReference type="EMBL" id="BMFR01000010">
    <property type="protein sequence ID" value="GGG78401.1"/>
    <property type="molecule type" value="Genomic_DNA"/>
</dbReference>
<dbReference type="InterPro" id="IPR050742">
    <property type="entry name" value="Helicase_Restrict-Modif_Enz"/>
</dbReference>
<sequence>MLESGELDIIFTVDLFNEGIDIPSEDTLLFARPTESLVVFTQQIGRGLRKFVEKNTCVIIDFIGNYRNADIKLTLFDTQKSKNSLGKDFTPIVPAECEIHLETEVINLLEALKKKRSPRKERIFHDYLKVKNNLGRSPTYKEIHLNGSINSKEYKQAFGGYFSFLYEFQELSEQESIVYEQHYRWLNKVEKETMTKSYKKVILQFLLNKGTEEWLKPTPEEVAPYFHQFYMAKNYRKRIDFSSKNTKELWEYDQAKVVKLIAKMPMSKWVDRDELVYFENGKFGMNFSVLEIDQHILHAMTLQICNYKMQWYFERKSGGQLNS</sequence>
<evidence type="ECO:0008006" key="3">
    <source>
        <dbReference type="Google" id="ProtNLM"/>
    </source>
</evidence>
<evidence type="ECO:0000313" key="1">
    <source>
        <dbReference type="EMBL" id="GGG78401.1"/>
    </source>
</evidence>
<gene>
    <name evidence="1" type="ORF">GCM10011398_24570</name>
</gene>
<evidence type="ECO:0000313" key="2">
    <source>
        <dbReference type="Proteomes" id="UP000622860"/>
    </source>
</evidence>
<dbReference type="Gene3D" id="3.40.50.300">
    <property type="entry name" value="P-loop containing nucleotide triphosphate hydrolases"/>
    <property type="match status" value="1"/>
</dbReference>
<accession>A0A917HH38</accession>
<protein>
    <recommendedName>
        <fullName evidence="3">Helicase C-terminal domain-containing protein</fullName>
    </recommendedName>
</protein>
<dbReference type="InterPro" id="IPR027417">
    <property type="entry name" value="P-loop_NTPase"/>
</dbReference>
<dbReference type="Proteomes" id="UP000622860">
    <property type="component" value="Unassembled WGS sequence"/>
</dbReference>
<name>A0A917HH38_9BACI</name>
<dbReference type="AlphaFoldDB" id="A0A917HH38"/>
<dbReference type="PANTHER" id="PTHR47396:SF1">
    <property type="entry name" value="ATP-DEPENDENT HELICASE IRC3-RELATED"/>
    <property type="match status" value="1"/>
</dbReference>
<dbReference type="GO" id="GO:0005829">
    <property type="term" value="C:cytosol"/>
    <property type="evidence" value="ECO:0007669"/>
    <property type="project" value="TreeGrafter"/>
</dbReference>